<evidence type="ECO:0000313" key="3">
    <source>
        <dbReference type="EMBL" id="KAE9279212.1"/>
    </source>
</evidence>
<dbReference type="EMBL" id="QXFU01005719">
    <property type="protein sequence ID" value="KAE8963301.1"/>
    <property type="molecule type" value="Genomic_DNA"/>
</dbReference>
<protein>
    <submittedName>
        <fullName evidence="1">Uncharacterized protein</fullName>
    </submittedName>
</protein>
<dbReference type="EMBL" id="QXFT01004246">
    <property type="protein sequence ID" value="KAE9279212.1"/>
    <property type="molecule type" value="Genomic_DNA"/>
</dbReference>
<proteinExistence type="predicted"/>
<sequence length="41" mass="4560">MQSGAMPVVRYQYVMATQMRTVPPTAWKSTMKTHAADSDDA</sequence>
<evidence type="ECO:0000313" key="5">
    <source>
        <dbReference type="Proteomes" id="UP000434957"/>
    </source>
</evidence>
<evidence type="ECO:0000313" key="2">
    <source>
        <dbReference type="EMBL" id="KAE8965202.1"/>
    </source>
</evidence>
<organism evidence="1 6">
    <name type="scientific">Phytophthora rubi</name>
    <dbReference type="NCBI Taxonomy" id="129364"/>
    <lineage>
        <taxon>Eukaryota</taxon>
        <taxon>Sar</taxon>
        <taxon>Stramenopiles</taxon>
        <taxon>Oomycota</taxon>
        <taxon>Peronosporomycetes</taxon>
        <taxon>Peronosporales</taxon>
        <taxon>Peronosporaceae</taxon>
        <taxon>Phytophthora</taxon>
    </lineage>
</organism>
<comment type="caution">
    <text evidence="1">The sequence shown here is derived from an EMBL/GenBank/DDBJ whole genome shotgun (WGS) entry which is preliminary data.</text>
</comment>
<gene>
    <name evidence="2" type="ORF">PR001_g28804</name>
    <name evidence="1" type="ORF">PR002_g29326</name>
    <name evidence="3" type="ORF">PR003_g28295</name>
</gene>
<dbReference type="Proteomes" id="UP000434957">
    <property type="component" value="Unassembled WGS sequence"/>
</dbReference>
<evidence type="ECO:0000313" key="4">
    <source>
        <dbReference type="Proteomes" id="UP000429607"/>
    </source>
</evidence>
<name>A0A6A3H1G0_9STRA</name>
<evidence type="ECO:0000313" key="6">
    <source>
        <dbReference type="Proteomes" id="UP000435112"/>
    </source>
</evidence>
<keyword evidence="5" id="KW-1185">Reference proteome</keyword>
<dbReference type="Proteomes" id="UP000435112">
    <property type="component" value="Unassembled WGS sequence"/>
</dbReference>
<dbReference type="AlphaFoldDB" id="A0A6A3H1G0"/>
<evidence type="ECO:0000313" key="1">
    <source>
        <dbReference type="EMBL" id="KAE8963301.1"/>
    </source>
</evidence>
<dbReference type="EMBL" id="QXFV01005370">
    <property type="protein sequence ID" value="KAE8965202.1"/>
    <property type="molecule type" value="Genomic_DNA"/>
</dbReference>
<accession>A0A6A3H1G0</accession>
<dbReference type="Proteomes" id="UP000429607">
    <property type="component" value="Unassembled WGS sequence"/>
</dbReference>
<reference evidence="4 6" key="1">
    <citation type="submission" date="2018-09" db="EMBL/GenBank/DDBJ databases">
        <title>Genomic investigation of the strawberry pathogen Phytophthora fragariae indicates pathogenicity is determined by transcriptional variation in three key races.</title>
        <authorList>
            <person name="Adams T.M."/>
            <person name="Armitage A.D."/>
            <person name="Sobczyk M.K."/>
            <person name="Bates H.J."/>
            <person name="Dunwell J.M."/>
            <person name="Nellist C.F."/>
            <person name="Harrison R.J."/>
        </authorList>
    </citation>
    <scope>NUCLEOTIDE SEQUENCE [LARGE SCALE GENOMIC DNA]</scope>
    <source>
        <strain evidence="2 4">SCRP249</strain>
        <strain evidence="1 6">SCRP324</strain>
        <strain evidence="3 5">SCRP333</strain>
    </source>
</reference>